<dbReference type="KEGG" id="ful:C4N20_13585"/>
<dbReference type="GeneID" id="78455853"/>
<accession>A0AAX1TVS7</accession>
<reference evidence="2 3" key="1">
    <citation type="submission" date="2018-06" db="EMBL/GenBank/DDBJ databases">
        <authorList>
            <consortium name="Pathogen Informatics"/>
            <person name="Doyle S."/>
        </authorList>
    </citation>
    <scope>NUCLEOTIDE SEQUENCE [LARGE SCALE GENOMIC DNA]</scope>
    <source>
        <strain evidence="2 3">NCTC12112</strain>
    </source>
</reference>
<dbReference type="RefSeq" id="WP_005977684.1">
    <property type="nucleotide sequence ID" value="NZ_CABKNW010000002.1"/>
</dbReference>
<sequence length="111" mass="12373">MRPGFLYSVSIIAAVGATSYFLRAFPFLVLNKKNKAVEKYMMYLGKVLPPAVIGILIIFCLKDTSILKAPHGIPEILAVAVVVLLHVWRRNSLISILGGTAFYMYLVQKIF</sequence>
<dbReference type="PIRSF" id="PIRSF003203">
    <property type="entry name" value="AzlD"/>
    <property type="match status" value="1"/>
</dbReference>
<evidence type="ECO:0000313" key="3">
    <source>
        <dbReference type="Proteomes" id="UP000249008"/>
    </source>
</evidence>
<keyword evidence="1" id="KW-0812">Transmembrane</keyword>
<proteinExistence type="predicted"/>
<dbReference type="EMBL" id="LS483487">
    <property type="protein sequence ID" value="SQJ02339.1"/>
    <property type="molecule type" value="Genomic_DNA"/>
</dbReference>
<dbReference type="InterPro" id="IPR008407">
    <property type="entry name" value="Brnchd-chn_aa_trnsp_AzlD"/>
</dbReference>
<feature type="transmembrane region" description="Helical" evidence="1">
    <location>
        <begin position="40"/>
        <end position="59"/>
    </location>
</feature>
<dbReference type="AlphaFoldDB" id="A0AAX1TVS7"/>
<organism evidence="2 3">
    <name type="scientific">Fusobacterium ulcerans</name>
    <dbReference type="NCBI Taxonomy" id="861"/>
    <lineage>
        <taxon>Bacteria</taxon>
        <taxon>Fusobacteriati</taxon>
        <taxon>Fusobacteriota</taxon>
        <taxon>Fusobacteriia</taxon>
        <taxon>Fusobacteriales</taxon>
        <taxon>Fusobacteriaceae</taxon>
        <taxon>Fusobacterium</taxon>
    </lineage>
</organism>
<evidence type="ECO:0000313" key="2">
    <source>
        <dbReference type="EMBL" id="SQJ02339.1"/>
    </source>
</evidence>
<feature type="transmembrane region" description="Helical" evidence="1">
    <location>
        <begin position="6"/>
        <end position="28"/>
    </location>
</feature>
<gene>
    <name evidence="2" type="ORF">NCTC12112_01284</name>
</gene>
<evidence type="ECO:0000256" key="1">
    <source>
        <dbReference type="SAM" id="Phobius"/>
    </source>
</evidence>
<feature type="transmembrane region" description="Helical" evidence="1">
    <location>
        <begin position="71"/>
        <end position="88"/>
    </location>
</feature>
<name>A0AAX1TVS7_9FUSO</name>
<dbReference type="Proteomes" id="UP000249008">
    <property type="component" value="Chromosome 1"/>
</dbReference>
<keyword evidence="1" id="KW-0472">Membrane</keyword>
<dbReference type="Pfam" id="PF05437">
    <property type="entry name" value="AzlD"/>
    <property type="match status" value="1"/>
</dbReference>
<keyword evidence="1" id="KW-1133">Transmembrane helix</keyword>
<protein>
    <submittedName>
        <fullName evidence="2">Branched-chain amino acid transport protein (AzlD)</fullName>
    </submittedName>
</protein>